<dbReference type="EMBL" id="JADLQX010000017">
    <property type="protein sequence ID" value="MBF6300282.1"/>
    <property type="molecule type" value="Genomic_DNA"/>
</dbReference>
<evidence type="ECO:0000313" key="2">
    <source>
        <dbReference type="EMBL" id="MBF6300282.1"/>
    </source>
</evidence>
<comment type="caution">
    <text evidence="2">The sequence shown here is derived from an EMBL/GenBank/DDBJ whole genome shotgun (WGS) entry which is preliminary data.</text>
</comment>
<evidence type="ECO:0000313" key="3">
    <source>
        <dbReference type="Proteomes" id="UP000702209"/>
    </source>
</evidence>
<accession>A0ABS0CUJ5</accession>
<keyword evidence="1" id="KW-0472">Membrane</keyword>
<sequence>MNTILEAIIVIVVALLAMPTVFVAAGVATGKKDGVRALVHQAARPVLVLFCCAVSICILFLVILPVGVTFFGAGIFLF</sequence>
<evidence type="ECO:0000256" key="1">
    <source>
        <dbReference type="SAM" id="Phobius"/>
    </source>
</evidence>
<gene>
    <name evidence="2" type="ORF">IU459_22450</name>
</gene>
<dbReference type="Proteomes" id="UP000702209">
    <property type="component" value="Unassembled WGS sequence"/>
</dbReference>
<name>A0ABS0CUJ5_9NOCA</name>
<proteinExistence type="predicted"/>
<keyword evidence="1" id="KW-0812">Transmembrane</keyword>
<protein>
    <submittedName>
        <fullName evidence="2">Uncharacterized protein</fullName>
    </submittedName>
</protein>
<organism evidence="2 3">
    <name type="scientific">Nocardia amamiensis</name>
    <dbReference type="NCBI Taxonomy" id="404578"/>
    <lineage>
        <taxon>Bacteria</taxon>
        <taxon>Bacillati</taxon>
        <taxon>Actinomycetota</taxon>
        <taxon>Actinomycetes</taxon>
        <taxon>Mycobacteriales</taxon>
        <taxon>Nocardiaceae</taxon>
        <taxon>Nocardia</taxon>
    </lineage>
</organism>
<reference evidence="2 3" key="1">
    <citation type="submission" date="2020-10" db="EMBL/GenBank/DDBJ databases">
        <title>Identification of Nocardia species via Next-generation sequencing and recognition of intraspecies genetic diversity.</title>
        <authorList>
            <person name="Li P."/>
            <person name="Li P."/>
            <person name="Lu B."/>
        </authorList>
    </citation>
    <scope>NUCLEOTIDE SEQUENCE [LARGE SCALE GENOMIC DNA]</scope>
    <source>
        <strain evidence="2 3">BJ06-0157</strain>
    </source>
</reference>
<dbReference type="RefSeq" id="WP_195131655.1">
    <property type="nucleotide sequence ID" value="NZ_JADLQX010000017.1"/>
</dbReference>
<keyword evidence="1" id="KW-1133">Transmembrane helix</keyword>
<keyword evidence="3" id="KW-1185">Reference proteome</keyword>
<feature type="transmembrane region" description="Helical" evidence="1">
    <location>
        <begin position="47"/>
        <end position="77"/>
    </location>
</feature>
<feature type="transmembrane region" description="Helical" evidence="1">
    <location>
        <begin position="7"/>
        <end position="27"/>
    </location>
</feature>